<accession>A0A2V1A910</accession>
<dbReference type="PANTHER" id="PTHR11141">
    <property type="entry name" value="PROTEIN TRANSPORT PROTEIN SEC23"/>
    <property type="match status" value="1"/>
</dbReference>
<dbReference type="VEuPathDB" id="FungiDB:CXQ87_002694"/>
<dbReference type="EMBL" id="PKFP01000001">
    <property type="protein sequence ID" value="PVH14550.1"/>
    <property type="molecule type" value="Genomic_DNA"/>
</dbReference>
<dbReference type="Gene3D" id="3.40.50.410">
    <property type="entry name" value="von Willebrand factor, type A domain"/>
    <property type="match status" value="1"/>
</dbReference>
<dbReference type="InterPro" id="IPR037364">
    <property type="entry name" value="Sec23"/>
</dbReference>
<dbReference type="GO" id="GO:0090110">
    <property type="term" value="P:COPII-coated vesicle cargo loading"/>
    <property type="evidence" value="ECO:0007669"/>
    <property type="project" value="TreeGrafter"/>
</dbReference>
<dbReference type="InterPro" id="IPR029006">
    <property type="entry name" value="ADF-H/Gelsolin-like_dom_sf"/>
</dbReference>
<comment type="function">
    <text evidence="1">Component of the coat protein complex II (COPII) which promotes the formation of transport vesicles from the endoplasmic reticulum (ER). The coat has two main functions, the physical deformation of the endoplasmic reticulum membrane into vesicles and the selection of cargo molecules.</text>
</comment>
<dbReference type="GO" id="GO:0046872">
    <property type="term" value="F:metal ion binding"/>
    <property type="evidence" value="ECO:0007669"/>
    <property type="project" value="UniProtKB-KW"/>
</dbReference>
<gene>
    <name evidence="4" type="ORF">CXQ87_002694</name>
</gene>
<keyword evidence="1" id="KW-0963">Cytoplasm</keyword>
<dbReference type="Gene3D" id="1.20.120.730">
    <property type="entry name" value="Sec23/Sec24 helical domain"/>
    <property type="match status" value="1"/>
</dbReference>
<dbReference type="Pfam" id="PF04811">
    <property type="entry name" value="Sec23_trunk"/>
    <property type="match status" value="1"/>
</dbReference>
<keyword evidence="1" id="KW-0479">Metal-binding</keyword>
<comment type="subcellular location">
    <subcellularLocation>
        <location evidence="1">Cytoplasm</location>
    </subcellularLocation>
    <subcellularLocation>
        <location evidence="1">Cytoplasmic vesicle</location>
        <location evidence="1">COPII-coated vesicle membrane</location>
        <topology evidence="1">Peripheral membrane protein</topology>
        <orientation evidence="1">Cytoplasmic side</orientation>
    </subcellularLocation>
    <subcellularLocation>
        <location evidence="1">Endoplasmic reticulum membrane</location>
        <topology evidence="1">Peripheral membrane protein</topology>
        <orientation evidence="1">Cytoplasmic side</orientation>
    </subcellularLocation>
    <subcellularLocation>
        <location evidence="1">Golgi apparatus membrane</location>
        <topology evidence="1">Peripheral membrane protein</topology>
        <orientation evidence="1">Cytoplasmic side</orientation>
    </subcellularLocation>
</comment>
<sequence>MLWCPFCQKKFPLPEDTQCASSQSKDVPKEESVDYVLPNDISSPIDTRGPAYLYIVDLYQHIECPEEFSALKDRLRESISRLPSLASVGLLTFSKDVILHGEKDVIFSINDFPPDYDFSSIIGDKPAIAKILSKIADSSNTNILKGSKLLQSGFFRTPAEILEKTEHLKPELTRSFKPECASGLALFVASSFLNCARSTSLLGRIKLFSSGPCTIGPGKVVDPTESIRTHDDIANLKAPHFVKAAKFYRALSFVGCGYTFDQANTAAFTTGGSLTNYSVKPTASKFTFDLYFGSLDQVGLYEMCSLSSGTSGIVIFSDSFTRKSFKNKLEAVSDSISSQDCILTVQTSPGLKVSYTLCYGTPYQSSFQSTHLMQYHHERISDTISGFESSMKKRHFTNRWYLGDLRDHVGCVLFETDPSYITRTKAKNVFVQFQLDYWDSKLERRVVRTTTLQKPTTTSIFASGSCREDKLLNKINESARQKALLANFNPETWITILTRLLISKIDTTLGFESFEEVIELMDVTLMKLTKFFGVMKEEASASNNPFEKLKALYSIDENFKTLPIFAYYLRKNPQLVSIFNSSPDETAYFHHIFMGLPAKESCIMIQPRLYEVIEGQRIEKPLETTSVLKAKDGSCFILDTFQTVILYLHNDNNRLKLHSSDNDDIVYERKNEEVNKFIDIINDEILQQQRAFTSKISYVSPTATQQHYRRWGEN</sequence>
<evidence type="ECO:0000313" key="5">
    <source>
        <dbReference type="Proteomes" id="UP000244406"/>
    </source>
</evidence>
<dbReference type="SUPFAM" id="SSF81811">
    <property type="entry name" value="Helical domain of Sec23/24"/>
    <property type="match status" value="1"/>
</dbReference>
<dbReference type="GO" id="GO:0006886">
    <property type="term" value="P:intracellular protein transport"/>
    <property type="evidence" value="ECO:0007669"/>
    <property type="project" value="InterPro"/>
</dbReference>
<dbReference type="GeneID" id="37002694"/>
<dbReference type="GO" id="GO:0005789">
    <property type="term" value="C:endoplasmic reticulum membrane"/>
    <property type="evidence" value="ECO:0007669"/>
    <property type="project" value="UniProtKB-SubCell"/>
</dbReference>
<keyword evidence="1" id="KW-0968">Cytoplasmic vesicle</keyword>
<dbReference type="InterPro" id="IPR006896">
    <property type="entry name" value="Sec23/24_trunk_dom"/>
</dbReference>
<reference evidence="4 5" key="1">
    <citation type="submission" date="2017-12" db="EMBL/GenBank/DDBJ databases">
        <title>Genome Sequence of the Amphotericin B-resistant Candida duobushaemulonii strain, B09383.</title>
        <authorList>
            <person name="Chow N.A."/>
            <person name="Gade L."/>
            <person name="Batra D."/>
            <person name="Rowe L.A."/>
            <person name="Loparev V.N."/>
            <person name="Litvintseva A.P."/>
        </authorList>
    </citation>
    <scope>NUCLEOTIDE SEQUENCE [LARGE SCALE GENOMIC DNA]</scope>
    <source>
        <strain evidence="4 5">B09383</strain>
    </source>
</reference>
<proteinExistence type="inferred from homology"/>
<dbReference type="Proteomes" id="UP000244406">
    <property type="component" value="Unassembled WGS sequence"/>
</dbReference>
<keyword evidence="1" id="KW-0813">Transport</keyword>
<dbReference type="Gene3D" id="3.40.20.10">
    <property type="entry name" value="Severin"/>
    <property type="match status" value="1"/>
</dbReference>
<feature type="domain" description="Sec23/Sec24 trunk" evidence="2">
    <location>
        <begin position="50"/>
        <end position="252"/>
    </location>
</feature>
<evidence type="ECO:0000259" key="2">
    <source>
        <dbReference type="Pfam" id="PF04811"/>
    </source>
</evidence>
<dbReference type="RefSeq" id="XP_025335490.1">
    <property type="nucleotide sequence ID" value="XM_025481190.1"/>
</dbReference>
<dbReference type="PANTHER" id="PTHR11141:SF0">
    <property type="entry name" value="PROTEIN TRANSPORT PROTEIN SEC23"/>
    <property type="match status" value="1"/>
</dbReference>
<dbReference type="InterPro" id="IPR036465">
    <property type="entry name" value="vWFA_dom_sf"/>
</dbReference>
<dbReference type="InterPro" id="IPR036175">
    <property type="entry name" value="Sec23/24_helical_dom_sf"/>
</dbReference>
<keyword evidence="5" id="KW-1185">Reference proteome</keyword>
<evidence type="ECO:0000256" key="1">
    <source>
        <dbReference type="RuleBase" id="RU365030"/>
    </source>
</evidence>
<keyword evidence="1" id="KW-0931">ER-Golgi transport</keyword>
<evidence type="ECO:0000259" key="3">
    <source>
        <dbReference type="Pfam" id="PF04815"/>
    </source>
</evidence>
<dbReference type="GO" id="GO:0030127">
    <property type="term" value="C:COPII vesicle coat"/>
    <property type="evidence" value="ECO:0007669"/>
    <property type="project" value="InterPro"/>
</dbReference>
<dbReference type="SUPFAM" id="SSF53300">
    <property type="entry name" value="vWA-like"/>
    <property type="match status" value="1"/>
</dbReference>
<keyword evidence="1" id="KW-0333">Golgi apparatus</keyword>
<dbReference type="GO" id="GO:0000139">
    <property type="term" value="C:Golgi membrane"/>
    <property type="evidence" value="ECO:0007669"/>
    <property type="project" value="UniProtKB-SubCell"/>
</dbReference>
<name>A0A2V1A910_9ASCO</name>
<feature type="domain" description="Sec23/Sec24 helical" evidence="3">
    <location>
        <begin position="490"/>
        <end position="602"/>
    </location>
</feature>
<comment type="similarity">
    <text evidence="1">Belongs to the SEC23/SEC24 family. SEC23 subfamily.</text>
</comment>
<dbReference type="Pfam" id="PF04815">
    <property type="entry name" value="Sec23_helical"/>
    <property type="match status" value="1"/>
</dbReference>
<dbReference type="AlphaFoldDB" id="A0A2V1A910"/>
<evidence type="ECO:0000313" key="4">
    <source>
        <dbReference type="EMBL" id="PVH14550.1"/>
    </source>
</evidence>
<keyword evidence="1" id="KW-0653">Protein transport</keyword>
<dbReference type="GO" id="GO:0005096">
    <property type="term" value="F:GTPase activator activity"/>
    <property type="evidence" value="ECO:0007669"/>
    <property type="project" value="TreeGrafter"/>
</dbReference>
<protein>
    <recommendedName>
        <fullName evidence="1">Protein transport protein SEC23</fullName>
    </recommendedName>
</protein>
<organism evidence="4 5">
    <name type="scientific">Candidozyma duobushaemuli</name>
    <dbReference type="NCBI Taxonomy" id="1231522"/>
    <lineage>
        <taxon>Eukaryota</taxon>
        <taxon>Fungi</taxon>
        <taxon>Dikarya</taxon>
        <taxon>Ascomycota</taxon>
        <taxon>Saccharomycotina</taxon>
        <taxon>Pichiomycetes</taxon>
        <taxon>Metschnikowiaceae</taxon>
        <taxon>Candidozyma</taxon>
    </lineage>
</organism>
<keyword evidence="1" id="KW-0256">Endoplasmic reticulum</keyword>
<keyword evidence="1" id="KW-0862">Zinc</keyword>
<dbReference type="InterPro" id="IPR006900">
    <property type="entry name" value="Sec23/24_helical_dom"/>
</dbReference>
<comment type="caution">
    <text evidence="4">The sequence shown here is derived from an EMBL/GenBank/DDBJ whole genome shotgun (WGS) entry which is preliminary data.</text>
</comment>
<keyword evidence="1" id="KW-0472">Membrane</keyword>
<dbReference type="GO" id="GO:0070971">
    <property type="term" value="C:endoplasmic reticulum exit site"/>
    <property type="evidence" value="ECO:0007669"/>
    <property type="project" value="TreeGrafter"/>
</dbReference>